<feature type="domain" description="Methyltransferase FkbM" evidence="1">
    <location>
        <begin position="69"/>
        <end position="234"/>
    </location>
</feature>
<dbReference type="NCBIfam" id="TIGR01444">
    <property type="entry name" value="fkbM_fam"/>
    <property type="match status" value="1"/>
</dbReference>
<keyword evidence="2" id="KW-0808">Transferase</keyword>
<dbReference type="InterPro" id="IPR006342">
    <property type="entry name" value="FkbM_mtfrase"/>
</dbReference>
<sequence length="278" mass="31452">MKLYYRGIIMHGIYVGNNKMLIQTIIGYRLYCFADDKSLTPDLVFKGIFEVPLTKYMIKNLRDGDTVIDAGANIGYFTALAALKVGTEGKVISYEASKRNFELLKENVAFLCVGNTVELRNKAVYKEEKELTFFASHQWNGNGSLLKHDEAYFNHFKTDVILEEKIQGEPLNVHMDKDFIHLIKMDIEGGEFNALVGLEKLLKAKKVGTVIFELNKLRAESPKAFFDLLISYQKNYNLTFGELNTSGDVIPTTLEALFEKDFVESVVMNCSGTPNNNL</sequence>
<keyword evidence="2" id="KW-0489">Methyltransferase</keyword>
<evidence type="ECO:0000259" key="1">
    <source>
        <dbReference type="Pfam" id="PF05050"/>
    </source>
</evidence>
<dbReference type="AlphaFoldDB" id="A0A6M6E8V3"/>
<keyword evidence="2" id="KW-0614">Plasmid</keyword>
<dbReference type="PANTHER" id="PTHR34203">
    <property type="entry name" value="METHYLTRANSFERASE, FKBM FAMILY PROTEIN"/>
    <property type="match status" value="1"/>
</dbReference>
<evidence type="ECO:0000313" key="2">
    <source>
        <dbReference type="EMBL" id="QJX80987.1"/>
    </source>
</evidence>
<dbReference type="GO" id="GO:0032259">
    <property type="term" value="P:methylation"/>
    <property type="evidence" value="ECO:0007669"/>
    <property type="project" value="UniProtKB-KW"/>
</dbReference>
<dbReference type="EMBL" id="CP045273">
    <property type="protein sequence ID" value="QJX80987.1"/>
    <property type="molecule type" value="Genomic_DNA"/>
</dbReference>
<evidence type="ECO:0000313" key="3">
    <source>
        <dbReference type="Proteomes" id="UP000501076"/>
    </source>
</evidence>
<dbReference type="SUPFAM" id="SSF53335">
    <property type="entry name" value="S-adenosyl-L-methionine-dependent methyltransferases"/>
    <property type="match status" value="1"/>
</dbReference>
<dbReference type="InterPro" id="IPR029063">
    <property type="entry name" value="SAM-dependent_MTases_sf"/>
</dbReference>
<gene>
    <name evidence="2" type="ORF">FDZ14_33395</name>
</gene>
<organism evidence="2 3">
    <name type="scientific">Priestia megaterium</name>
    <name type="common">Bacillus megaterium</name>
    <dbReference type="NCBI Taxonomy" id="1404"/>
    <lineage>
        <taxon>Bacteria</taxon>
        <taxon>Bacillati</taxon>
        <taxon>Bacillota</taxon>
        <taxon>Bacilli</taxon>
        <taxon>Bacillales</taxon>
        <taxon>Bacillaceae</taxon>
        <taxon>Priestia</taxon>
    </lineage>
</organism>
<dbReference type="GO" id="GO:0008168">
    <property type="term" value="F:methyltransferase activity"/>
    <property type="evidence" value="ECO:0007669"/>
    <property type="project" value="UniProtKB-KW"/>
</dbReference>
<accession>A0A6M6E8V3</accession>
<dbReference type="Gene3D" id="3.40.50.150">
    <property type="entry name" value="Vaccinia Virus protein VP39"/>
    <property type="match status" value="1"/>
</dbReference>
<reference evidence="2 3" key="1">
    <citation type="submission" date="2019-10" db="EMBL/GenBank/DDBJ databases">
        <title>Complete genome sequences for adaption low water activity.</title>
        <authorList>
            <person name="Zhao L."/>
            <person name="Zhong J."/>
        </authorList>
    </citation>
    <scope>NUCLEOTIDE SEQUENCE [LARGE SCALE GENOMIC DNA]</scope>
    <source>
        <strain evidence="2 3">FDU301</strain>
        <plasmid evidence="3">pfdu301a</plasmid>
    </source>
</reference>
<protein>
    <submittedName>
        <fullName evidence="2">FkbM family methyltransferase</fullName>
    </submittedName>
</protein>
<dbReference type="PANTHER" id="PTHR34203:SF15">
    <property type="entry name" value="SLL1173 PROTEIN"/>
    <property type="match status" value="1"/>
</dbReference>
<dbReference type="Pfam" id="PF05050">
    <property type="entry name" value="Methyltransf_21"/>
    <property type="match status" value="1"/>
</dbReference>
<name>A0A6M6E8V3_PRIMG</name>
<dbReference type="Proteomes" id="UP000501076">
    <property type="component" value="Plasmid pFDU301A"/>
</dbReference>
<geneLocation type="plasmid" evidence="3">
    <name>pfdu301a</name>
</geneLocation>
<dbReference type="InterPro" id="IPR052514">
    <property type="entry name" value="SAM-dependent_MTase"/>
</dbReference>
<proteinExistence type="predicted"/>